<evidence type="ECO:0000313" key="7">
    <source>
        <dbReference type="Proteomes" id="UP000295252"/>
    </source>
</evidence>
<dbReference type="InterPro" id="IPR050295">
    <property type="entry name" value="Plant_2OG-oxidoreductases"/>
</dbReference>
<evidence type="ECO:0000256" key="1">
    <source>
        <dbReference type="ARBA" id="ARBA00008056"/>
    </source>
</evidence>
<sequence>MASLVSSWSSSLQTLPANYVVPVDQRPGKLAPISMDIPVIDLGDADRGAVVQKIIKASQEFGLFQVINHGVPEKLMIDAKSVGQEFFSIAAEGKEMLIADDTQHGWELYTSSGKYSTQDFAFWKDTLQHPCHPLESCVKSWPDKPARYREVIGPYTVEVRELGKRVLELIYEGLGFTEKNFDSYDLVLMIHNYPACPDPGSALGSGGHYDGNIITLLQQDVYGLQLFKDGQWHGVEPLPNAFVINISFALEVISNGKLKSALHRVVTNSDCSRTSFASFINVPFNRIIEPAKSVVSPSNPPVFRGFLFEEFMEALISKNSDMDATFDYFKIKSQAAE</sequence>
<dbReference type="InterPro" id="IPR026992">
    <property type="entry name" value="DIOX_N"/>
</dbReference>
<evidence type="ECO:0000256" key="3">
    <source>
        <dbReference type="ARBA" id="ARBA00023004"/>
    </source>
</evidence>
<dbReference type="InParanoid" id="A0A068UMP4"/>
<keyword evidence="2 4" id="KW-0479">Metal-binding</keyword>
<dbReference type="GO" id="GO:0009805">
    <property type="term" value="P:coumarin biosynthetic process"/>
    <property type="evidence" value="ECO:0007669"/>
    <property type="project" value="UniProtKB-ARBA"/>
</dbReference>
<dbReference type="Proteomes" id="UP000295252">
    <property type="component" value="Chromosome I"/>
</dbReference>
<dbReference type="PROSITE" id="PS51471">
    <property type="entry name" value="FE2OG_OXY"/>
    <property type="match status" value="1"/>
</dbReference>
<gene>
    <name evidence="6" type="ORF">GSCOC_T00030109001</name>
</gene>
<name>A0A068UMP4_COFCA</name>
<dbReference type="OrthoDB" id="406156at2759"/>
<dbReference type="PhylomeDB" id="A0A068UMP4"/>
<dbReference type="EMBL" id="HG739124">
    <property type="protein sequence ID" value="CDP09686.1"/>
    <property type="molecule type" value="Genomic_DNA"/>
</dbReference>
<proteinExistence type="inferred from homology"/>
<feature type="domain" description="Fe2OG dioxygenase" evidence="5">
    <location>
        <begin position="183"/>
        <end position="282"/>
    </location>
</feature>
<dbReference type="Pfam" id="PF03171">
    <property type="entry name" value="2OG-FeII_Oxy"/>
    <property type="match status" value="1"/>
</dbReference>
<dbReference type="Pfam" id="PF14226">
    <property type="entry name" value="DIOX_N"/>
    <property type="match status" value="1"/>
</dbReference>
<keyword evidence="4" id="KW-0560">Oxidoreductase</keyword>
<evidence type="ECO:0000259" key="5">
    <source>
        <dbReference type="PROSITE" id="PS51471"/>
    </source>
</evidence>
<dbReference type="AlphaFoldDB" id="A0A068UMP4"/>
<dbReference type="SUPFAM" id="SSF51197">
    <property type="entry name" value="Clavaminate synthase-like"/>
    <property type="match status" value="1"/>
</dbReference>
<comment type="similarity">
    <text evidence="1 4">Belongs to the iron/ascorbate-dependent oxidoreductase family.</text>
</comment>
<evidence type="ECO:0000256" key="2">
    <source>
        <dbReference type="ARBA" id="ARBA00022723"/>
    </source>
</evidence>
<protein>
    <recommendedName>
        <fullName evidence="5">Fe2OG dioxygenase domain-containing protein</fullName>
    </recommendedName>
</protein>
<dbReference type="GO" id="GO:0016706">
    <property type="term" value="F:2-oxoglutarate-dependent dioxygenase activity"/>
    <property type="evidence" value="ECO:0007669"/>
    <property type="project" value="UniProtKB-ARBA"/>
</dbReference>
<dbReference type="Gramene" id="CDP09686">
    <property type="protein sequence ID" value="CDP09686"/>
    <property type="gene ID" value="GSCOC_T00030109001"/>
</dbReference>
<dbReference type="Gene3D" id="2.60.120.330">
    <property type="entry name" value="B-lactam Antibiotic, Isopenicillin N Synthase, Chain"/>
    <property type="match status" value="1"/>
</dbReference>
<dbReference type="InterPro" id="IPR005123">
    <property type="entry name" value="Oxoglu/Fe-dep_dioxygenase_dom"/>
</dbReference>
<accession>A0A068UMP4</accession>
<keyword evidence="3 4" id="KW-0408">Iron</keyword>
<evidence type="ECO:0000256" key="4">
    <source>
        <dbReference type="RuleBase" id="RU003682"/>
    </source>
</evidence>
<keyword evidence="7" id="KW-1185">Reference proteome</keyword>
<reference evidence="7" key="1">
    <citation type="journal article" date="2014" name="Science">
        <title>The coffee genome provides insight into the convergent evolution of caffeine biosynthesis.</title>
        <authorList>
            <person name="Denoeud F."/>
            <person name="Carretero-Paulet L."/>
            <person name="Dereeper A."/>
            <person name="Droc G."/>
            <person name="Guyot R."/>
            <person name="Pietrella M."/>
            <person name="Zheng C."/>
            <person name="Alberti A."/>
            <person name="Anthony F."/>
            <person name="Aprea G."/>
            <person name="Aury J.M."/>
            <person name="Bento P."/>
            <person name="Bernard M."/>
            <person name="Bocs S."/>
            <person name="Campa C."/>
            <person name="Cenci A."/>
            <person name="Combes M.C."/>
            <person name="Crouzillat D."/>
            <person name="Da Silva C."/>
            <person name="Daddiego L."/>
            <person name="De Bellis F."/>
            <person name="Dussert S."/>
            <person name="Garsmeur O."/>
            <person name="Gayraud T."/>
            <person name="Guignon V."/>
            <person name="Jahn K."/>
            <person name="Jamilloux V."/>
            <person name="Joet T."/>
            <person name="Labadie K."/>
            <person name="Lan T."/>
            <person name="Leclercq J."/>
            <person name="Lepelley M."/>
            <person name="Leroy T."/>
            <person name="Li L.T."/>
            <person name="Librado P."/>
            <person name="Lopez L."/>
            <person name="Munoz A."/>
            <person name="Noel B."/>
            <person name="Pallavicini A."/>
            <person name="Perrotta G."/>
            <person name="Poncet V."/>
            <person name="Pot D."/>
            <person name="Priyono X."/>
            <person name="Rigoreau M."/>
            <person name="Rouard M."/>
            <person name="Rozas J."/>
            <person name="Tranchant-Dubreuil C."/>
            <person name="VanBuren R."/>
            <person name="Zhang Q."/>
            <person name="Andrade A.C."/>
            <person name="Argout X."/>
            <person name="Bertrand B."/>
            <person name="de Kochko A."/>
            <person name="Graziosi G."/>
            <person name="Henry R.J."/>
            <person name="Jayarama X."/>
            <person name="Ming R."/>
            <person name="Nagai C."/>
            <person name="Rounsley S."/>
            <person name="Sankoff D."/>
            <person name="Giuliano G."/>
            <person name="Albert V.A."/>
            <person name="Wincker P."/>
            <person name="Lashermes P."/>
        </authorList>
    </citation>
    <scope>NUCLEOTIDE SEQUENCE [LARGE SCALE GENOMIC DNA]</scope>
    <source>
        <strain evidence="7">cv. DH200-94</strain>
    </source>
</reference>
<evidence type="ECO:0000313" key="6">
    <source>
        <dbReference type="EMBL" id="CDP09686.1"/>
    </source>
</evidence>
<dbReference type="OMA" id="CYRTVKF"/>
<dbReference type="InterPro" id="IPR044861">
    <property type="entry name" value="IPNS-like_FE2OG_OXY"/>
</dbReference>
<dbReference type="GO" id="GO:0002238">
    <property type="term" value="P:response to molecule of fungal origin"/>
    <property type="evidence" value="ECO:0007669"/>
    <property type="project" value="UniProtKB-ARBA"/>
</dbReference>
<organism evidence="6 7">
    <name type="scientific">Coffea canephora</name>
    <name type="common">Robusta coffee</name>
    <dbReference type="NCBI Taxonomy" id="49390"/>
    <lineage>
        <taxon>Eukaryota</taxon>
        <taxon>Viridiplantae</taxon>
        <taxon>Streptophyta</taxon>
        <taxon>Embryophyta</taxon>
        <taxon>Tracheophyta</taxon>
        <taxon>Spermatophyta</taxon>
        <taxon>Magnoliopsida</taxon>
        <taxon>eudicotyledons</taxon>
        <taxon>Gunneridae</taxon>
        <taxon>Pentapetalae</taxon>
        <taxon>asterids</taxon>
        <taxon>lamiids</taxon>
        <taxon>Gentianales</taxon>
        <taxon>Rubiaceae</taxon>
        <taxon>Ixoroideae</taxon>
        <taxon>Gardenieae complex</taxon>
        <taxon>Bertiereae - Coffeeae clade</taxon>
        <taxon>Coffeeae</taxon>
        <taxon>Coffea</taxon>
    </lineage>
</organism>
<dbReference type="InterPro" id="IPR027443">
    <property type="entry name" value="IPNS-like_sf"/>
</dbReference>
<dbReference type="PANTHER" id="PTHR47991">
    <property type="entry name" value="OXOGLUTARATE/IRON-DEPENDENT DIOXYGENASE"/>
    <property type="match status" value="1"/>
</dbReference>
<dbReference type="GO" id="GO:0046872">
    <property type="term" value="F:metal ion binding"/>
    <property type="evidence" value="ECO:0007669"/>
    <property type="project" value="UniProtKB-KW"/>
</dbReference>